<sequence>MNKFICALSFLIFVGCGNDKKKNKLENAGTKNQKKIEKKIEDSSESLLKNSTDYKNTVFETDFTETKAYNFSNLNTKDQFTITIPKGKISETESSLTIKDAEGNTILKRKFATEMFVSTYALENMKSYKDVINHIKENVKNNLDSNRIFKAETSDLISKASKSEFLNYNTFLDSKKSNLPIYDFKLSNEMHDFYIYSKKEKRAVVIFNCC</sequence>
<evidence type="ECO:0008006" key="3">
    <source>
        <dbReference type="Google" id="ProtNLM"/>
    </source>
</evidence>
<protein>
    <recommendedName>
        <fullName evidence="3">Lipoprotein</fullName>
    </recommendedName>
</protein>
<evidence type="ECO:0000313" key="1">
    <source>
        <dbReference type="EMBL" id="QTD36265.1"/>
    </source>
</evidence>
<dbReference type="RefSeq" id="WP_207970456.1">
    <property type="nucleotide sequence ID" value="NZ_CP071795.1"/>
</dbReference>
<reference evidence="1 2" key="1">
    <citation type="submission" date="2021-03" db="EMBL/GenBank/DDBJ databases">
        <title>Complete genome of Polaribacter_sp.G4M1.</title>
        <authorList>
            <person name="Jeong S.W."/>
            <person name="Bae J.W."/>
        </authorList>
    </citation>
    <scope>NUCLEOTIDE SEQUENCE [LARGE SCALE GENOMIC DNA]</scope>
    <source>
        <strain evidence="1 2">G4M1</strain>
    </source>
</reference>
<gene>
    <name evidence="1" type="ORF">JL193_08805</name>
</gene>
<proteinExistence type="predicted"/>
<dbReference type="Proteomes" id="UP000663935">
    <property type="component" value="Chromosome"/>
</dbReference>
<accession>A0ABX7SPW7</accession>
<keyword evidence="2" id="KW-1185">Reference proteome</keyword>
<organism evidence="1 2">
    <name type="scientific">Polaribacter batillariae</name>
    <dbReference type="NCBI Taxonomy" id="2808900"/>
    <lineage>
        <taxon>Bacteria</taxon>
        <taxon>Pseudomonadati</taxon>
        <taxon>Bacteroidota</taxon>
        <taxon>Flavobacteriia</taxon>
        <taxon>Flavobacteriales</taxon>
        <taxon>Flavobacteriaceae</taxon>
    </lineage>
</organism>
<name>A0ABX7SPW7_9FLAO</name>
<evidence type="ECO:0000313" key="2">
    <source>
        <dbReference type="Proteomes" id="UP000663935"/>
    </source>
</evidence>
<dbReference type="PROSITE" id="PS51257">
    <property type="entry name" value="PROKAR_LIPOPROTEIN"/>
    <property type="match status" value="1"/>
</dbReference>
<dbReference type="EMBL" id="CP071795">
    <property type="protein sequence ID" value="QTD36265.1"/>
    <property type="molecule type" value="Genomic_DNA"/>
</dbReference>